<evidence type="ECO:0000313" key="2">
    <source>
        <dbReference type="EMBL" id="MFC3883735.1"/>
    </source>
</evidence>
<proteinExistence type="predicted"/>
<dbReference type="Proteomes" id="UP001595752">
    <property type="component" value="Unassembled WGS sequence"/>
</dbReference>
<gene>
    <name evidence="2" type="ORF">ACFOU2_09580</name>
</gene>
<protein>
    <recommendedName>
        <fullName evidence="1">DUF8096 domain-containing protein</fullName>
    </recommendedName>
</protein>
<dbReference type="InterPro" id="IPR058409">
    <property type="entry name" value="DUF8096"/>
</dbReference>
<dbReference type="RefSeq" id="WP_377914509.1">
    <property type="nucleotide sequence ID" value="NZ_JBHRZT010000043.1"/>
</dbReference>
<feature type="domain" description="DUF8096" evidence="1">
    <location>
        <begin position="11"/>
        <end position="54"/>
    </location>
</feature>
<evidence type="ECO:0000313" key="3">
    <source>
        <dbReference type="Proteomes" id="UP001595752"/>
    </source>
</evidence>
<accession>A0ABV8B1E7</accession>
<comment type="caution">
    <text evidence="2">The sequence shown here is derived from an EMBL/GenBank/DDBJ whole genome shotgun (WGS) entry which is preliminary data.</text>
</comment>
<keyword evidence="3" id="KW-1185">Reference proteome</keyword>
<name>A0ABV8B1E7_9BACI</name>
<reference evidence="3" key="1">
    <citation type="journal article" date="2019" name="Int. J. Syst. Evol. Microbiol.">
        <title>The Global Catalogue of Microorganisms (GCM) 10K type strain sequencing project: providing services to taxonomists for standard genome sequencing and annotation.</title>
        <authorList>
            <consortium name="The Broad Institute Genomics Platform"/>
            <consortium name="The Broad Institute Genome Sequencing Center for Infectious Disease"/>
            <person name="Wu L."/>
            <person name="Ma J."/>
        </authorList>
    </citation>
    <scope>NUCLEOTIDE SEQUENCE [LARGE SCALE GENOMIC DNA]</scope>
    <source>
        <strain evidence="3">CCUG 61889</strain>
    </source>
</reference>
<sequence length="56" mass="6527">MDSYANIDLNKIYDYKDLPDKVGGRCDNCGNALFKSTVKNFEFIRECRQCGMKKRI</sequence>
<evidence type="ECO:0000259" key="1">
    <source>
        <dbReference type="Pfam" id="PF26372"/>
    </source>
</evidence>
<dbReference type="EMBL" id="JBHRZT010000043">
    <property type="protein sequence ID" value="MFC3883735.1"/>
    <property type="molecule type" value="Genomic_DNA"/>
</dbReference>
<organism evidence="2 3">
    <name type="scientific">Bacillus songklensis</name>
    <dbReference type="NCBI Taxonomy" id="1069116"/>
    <lineage>
        <taxon>Bacteria</taxon>
        <taxon>Bacillati</taxon>
        <taxon>Bacillota</taxon>
        <taxon>Bacilli</taxon>
        <taxon>Bacillales</taxon>
        <taxon>Bacillaceae</taxon>
        <taxon>Bacillus</taxon>
    </lineage>
</organism>
<dbReference type="Pfam" id="PF26372">
    <property type="entry name" value="DUF8096"/>
    <property type="match status" value="1"/>
</dbReference>